<evidence type="ECO:0000256" key="10">
    <source>
        <dbReference type="PROSITE-ProRule" id="PRU01091"/>
    </source>
</evidence>
<dbReference type="GO" id="GO:0032993">
    <property type="term" value="C:protein-DNA complex"/>
    <property type="evidence" value="ECO:0007669"/>
    <property type="project" value="TreeGrafter"/>
</dbReference>
<dbReference type="GO" id="GO:0006355">
    <property type="term" value="P:regulation of DNA-templated transcription"/>
    <property type="evidence" value="ECO:0007669"/>
    <property type="project" value="InterPro"/>
</dbReference>
<evidence type="ECO:0000256" key="6">
    <source>
        <dbReference type="ARBA" id="ARBA00023125"/>
    </source>
</evidence>
<comment type="caution">
    <text evidence="13">The sequence shown here is derived from an EMBL/GenBank/DDBJ whole genome shotgun (WGS) entry which is preliminary data.</text>
</comment>
<feature type="DNA-binding region" description="OmpR/PhoB-type" evidence="10">
    <location>
        <begin position="132"/>
        <end position="228"/>
    </location>
</feature>
<dbReference type="CDD" id="cd00383">
    <property type="entry name" value="trans_reg_C"/>
    <property type="match status" value="1"/>
</dbReference>
<dbReference type="PANTHER" id="PTHR48111:SF40">
    <property type="entry name" value="PHOSPHATE REGULON TRANSCRIPTIONAL REGULATORY PROTEIN PHOB"/>
    <property type="match status" value="1"/>
</dbReference>
<evidence type="ECO:0000256" key="9">
    <source>
        <dbReference type="PROSITE-ProRule" id="PRU00169"/>
    </source>
</evidence>
<dbReference type="Proteomes" id="UP001174909">
    <property type="component" value="Unassembled WGS sequence"/>
</dbReference>
<dbReference type="InterPro" id="IPR039420">
    <property type="entry name" value="WalR-like"/>
</dbReference>
<comment type="function">
    <text evidence="1">Probable promoter-specific protein mediating the interaction between DNA and RNA polymerase.</text>
</comment>
<keyword evidence="3 9" id="KW-0597">Phosphoprotein</keyword>
<evidence type="ECO:0000256" key="7">
    <source>
        <dbReference type="ARBA" id="ARBA00023163"/>
    </source>
</evidence>
<dbReference type="SUPFAM" id="SSF46894">
    <property type="entry name" value="C-terminal effector domain of the bipartite response regulators"/>
    <property type="match status" value="1"/>
</dbReference>
<dbReference type="AlphaFoldDB" id="A0AA35WVP6"/>
<keyword evidence="5" id="KW-0805">Transcription regulation</keyword>
<dbReference type="SMART" id="SM00448">
    <property type="entry name" value="REC"/>
    <property type="match status" value="1"/>
</dbReference>
<evidence type="ECO:0000256" key="8">
    <source>
        <dbReference type="ARBA" id="ARBA00032623"/>
    </source>
</evidence>
<evidence type="ECO:0000259" key="12">
    <source>
        <dbReference type="PROSITE" id="PS51755"/>
    </source>
</evidence>
<dbReference type="PROSITE" id="PS50110">
    <property type="entry name" value="RESPONSE_REGULATORY"/>
    <property type="match status" value="1"/>
</dbReference>
<dbReference type="SMART" id="SM00862">
    <property type="entry name" value="Trans_reg_C"/>
    <property type="match status" value="1"/>
</dbReference>
<evidence type="ECO:0000256" key="1">
    <source>
        <dbReference type="ARBA" id="ARBA00003612"/>
    </source>
</evidence>
<dbReference type="InterPro" id="IPR011006">
    <property type="entry name" value="CheY-like_superfamily"/>
</dbReference>
<keyword evidence="7" id="KW-0804">Transcription</keyword>
<evidence type="ECO:0000313" key="13">
    <source>
        <dbReference type="EMBL" id="CAI8030581.1"/>
    </source>
</evidence>
<dbReference type="FunFam" id="1.10.10.10:FF:000018">
    <property type="entry name" value="DNA-binding response regulator ResD"/>
    <property type="match status" value="1"/>
</dbReference>
<dbReference type="InterPro" id="IPR001789">
    <property type="entry name" value="Sig_transdc_resp-reg_receiver"/>
</dbReference>
<keyword evidence="14" id="KW-1185">Reference proteome</keyword>
<keyword evidence="4" id="KW-0902">Two-component regulatory system</keyword>
<accession>A0AA35WVP6</accession>
<keyword evidence="6 10" id="KW-0238">DNA-binding</keyword>
<evidence type="ECO:0000256" key="4">
    <source>
        <dbReference type="ARBA" id="ARBA00023012"/>
    </source>
</evidence>
<feature type="modified residue" description="4-aspartylphosphate" evidence="9">
    <location>
        <position position="53"/>
    </location>
</feature>
<dbReference type="InterPro" id="IPR016032">
    <property type="entry name" value="Sig_transdc_resp-reg_C-effctor"/>
</dbReference>
<dbReference type="Gene3D" id="1.10.10.10">
    <property type="entry name" value="Winged helix-like DNA-binding domain superfamily/Winged helix DNA-binding domain"/>
    <property type="match status" value="1"/>
</dbReference>
<name>A0AA35WVP6_GEOBA</name>
<reference evidence="13" key="1">
    <citation type="submission" date="2023-03" db="EMBL/GenBank/DDBJ databases">
        <authorList>
            <person name="Steffen K."/>
            <person name="Cardenas P."/>
        </authorList>
    </citation>
    <scope>NUCLEOTIDE SEQUENCE</scope>
</reference>
<dbReference type="InterPro" id="IPR036388">
    <property type="entry name" value="WH-like_DNA-bd_sf"/>
</dbReference>
<dbReference type="Gene3D" id="3.40.50.2300">
    <property type="match status" value="1"/>
</dbReference>
<feature type="domain" description="OmpR/PhoB-type" evidence="12">
    <location>
        <begin position="132"/>
        <end position="228"/>
    </location>
</feature>
<organism evidence="13 14">
    <name type="scientific">Geodia barretti</name>
    <name type="common">Barrett's horny sponge</name>
    <dbReference type="NCBI Taxonomy" id="519541"/>
    <lineage>
        <taxon>Eukaryota</taxon>
        <taxon>Metazoa</taxon>
        <taxon>Porifera</taxon>
        <taxon>Demospongiae</taxon>
        <taxon>Heteroscleromorpha</taxon>
        <taxon>Tetractinellida</taxon>
        <taxon>Astrophorina</taxon>
        <taxon>Geodiidae</taxon>
        <taxon>Geodia</taxon>
    </lineage>
</organism>
<evidence type="ECO:0000256" key="3">
    <source>
        <dbReference type="ARBA" id="ARBA00022553"/>
    </source>
</evidence>
<dbReference type="GO" id="GO:0000976">
    <property type="term" value="F:transcription cis-regulatory region binding"/>
    <property type="evidence" value="ECO:0007669"/>
    <property type="project" value="TreeGrafter"/>
</dbReference>
<dbReference type="GO" id="GO:0005829">
    <property type="term" value="C:cytosol"/>
    <property type="evidence" value="ECO:0007669"/>
    <property type="project" value="TreeGrafter"/>
</dbReference>
<dbReference type="Gene3D" id="6.10.250.690">
    <property type="match status" value="1"/>
</dbReference>
<proteinExistence type="predicted"/>
<sequence length="228" mass="25761">MASKILIVEDEPDIVELLVYNLDQAGFKTEAVFNGADALDRVKVQAPDLVLLDLLLPEVDGLEVCRTLKRDPETASIPIIMLTAKGEAIDRIVGLELAADDYITKPFSPREVMLRIRAVLRHTLNAPRNKPLNQIQIDELKIDLDRHQVFSNGSVIDLTATEFKILSLFAHSPGRVFTRSILMDAVWGQEYYGIERTMDTHVSRLRRKLGQFGERIETVHGVGYRLKE</sequence>
<dbReference type="SUPFAM" id="SSF52172">
    <property type="entry name" value="CheY-like"/>
    <property type="match status" value="1"/>
</dbReference>
<evidence type="ECO:0000256" key="2">
    <source>
        <dbReference type="ARBA" id="ARBA00015955"/>
    </source>
</evidence>
<dbReference type="EMBL" id="CASHTH010002487">
    <property type="protein sequence ID" value="CAI8030581.1"/>
    <property type="molecule type" value="Genomic_DNA"/>
</dbReference>
<dbReference type="FunFam" id="3.40.50.2300:FF:000001">
    <property type="entry name" value="DNA-binding response regulator PhoB"/>
    <property type="match status" value="1"/>
</dbReference>
<dbReference type="InterPro" id="IPR001867">
    <property type="entry name" value="OmpR/PhoB-type_DNA-bd"/>
</dbReference>
<evidence type="ECO:0000313" key="14">
    <source>
        <dbReference type="Proteomes" id="UP001174909"/>
    </source>
</evidence>
<dbReference type="Pfam" id="PF00486">
    <property type="entry name" value="Trans_reg_C"/>
    <property type="match status" value="1"/>
</dbReference>
<feature type="domain" description="Response regulatory" evidence="11">
    <location>
        <begin position="4"/>
        <end position="120"/>
    </location>
</feature>
<dbReference type="Pfam" id="PF00072">
    <property type="entry name" value="Response_reg"/>
    <property type="match status" value="1"/>
</dbReference>
<evidence type="ECO:0000259" key="11">
    <source>
        <dbReference type="PROSITE" id="PS50110"/>
    </source>
</evidence>
<dbReference type="PROSITE" id="PS51755">
    <property type="entry name" value="OMPR_PHOB"/>
    <property type="match status" value="1"/>
</dbReference>
<gene>
    <name evidence="13" type="ORF">GBAR_LOCUS17321</name>
</gene>
<dbReference type="PANTHER" id="PTHR48111">
    <property type="entry name" value="REGULATOR OF RPOS"/>
    <property type="match status" value="1"/>
</dbReference>
<dbReference type="GO" id="GO:0000156">
    <property type="term" value="F:phosphorelay response regulator activity"/>
    <property type="evidence" value="ECO:0007669"/>
    <property type="project" value="TreeGrafter"/>
</dbReference>
<protein>
    <recommendedName>
        <fullName evidence="2">Probable transcriptional regulator ycf27</fullName>
    </recommendedName>
    <alternativeName>
        <fullName evidence="8">OmpR-like protein</fullName>
    </alternativeName>
</protein>
<evidence type="ECO:0000256" key="5">
    <source>
        <dbReference type="ARBA" id="ARBA00023015"/>
    </source>
</evidence>